<dbReference type="Proteomes" id="UP000247755">
    <property type="component" value="Unassembled WGS sequence"/>
</dbReference>
<dbReference type="AlphaFoldDB" id="A0A318J966"/>
<sequence length="143" mass="16079">MKTYLIAVAAPVVLLAYSPAFADTQDCATRIRALQTQIDHAKRFGNTQQLMRQQIALAQVEENCTDAGQLSRAERNVQDKQRDVEQARGDVRDAQARVREAEAHGDARKVEKARRKLADKQDKLREATRDLHDAEADRNALKG</sequence>
<dbReference type="Pfam" id="PF06476">
    <property type="entry name" value="DUF1090"/>
    <property type="match status" value="1"/>
</dbReference>
<accession>A0A318J966</accession>
<feature type="signal peptide" evidence="2">
    <location>
        <begin position="1"/>
        <end position="22"/>
    </location>
</feature>
<evidence type="ECO:0000256" key="2">
    <source>
        <dbReference type="SAM" id="SignalP"/>
    </source>
</evidence>
<name>A0A318J966_BURPY</name>
<gene>
    <name evidence="3" type="ORF">NA66_100148</name>
</gene>
<protein>
    <submittedName>
        <fullName evidence="3">Uncharacterized protein DUF1090</fullName>
    </submittedName>
</protein>
<comment type="caution">
    <text evidence="3">The sequence shown here is derived from an EMBL/GenBank/DDBJ whole genome shotgun (WGS) entry which is preliminary data.</text>
</comment>
<dbReference type="InterPro" id="IPR009468">
    <property type="entry name" value="DUF1090"/>
</dbReference>
<keyword evidence="2" id="KW-0732">Signal</keyword>
<proteinExistence type="predicted"/>
<dbReference type="EMBL" id="QJJY01000001">
    <property type="protein sequence ID" value="PXX40438.1"/>
    <property type="molecule type" value="Genomic_DNA"/>
</dbReference>
<evidence type="ECO:0000256" key="1">
    <source>
        <dbReference type="SAM" id="MobiDB-lite"/>
    </source>
</evidence>
<feature type="chain" id="PRO_5016371515" evidence="2">
    <location>
        <begin position="23"/>
        <end position="143"/>
    </location>
</feature>
<evidence type="ECO:0000313" key="3">
    <source>
        <dbReference type="EMBL" id="PXX40438.1"/>
    </source>
</evidence>
<organism evidence="3 4">
    <name type="scientific">Burkholderia pyrrocinia</name>
    <name type="common">Pseudomonas pyrrocinia</name>
    <dbReference type="NCBI Taxonomy" id="60550"/>
    <lineage>
        <taxon>Bacteria</taxon>
        <taxon>Pseudomonadati</taxon>
        <taxon>Pseudomonadota</taxon>
        <taxon>Betaproteobacteria</taxon>
        <taxon>Burkholderiales</taxon>
        <taxon>Burkholderiaceae</taxon>
        <taxon>Burkholderia</taxon>
        <taxon>Burkholderia cepacia complex</taxon>
    </lineage>
</organism>
<reference evidence="3 4" key="1">
    <citation type="submission" date="2018-05" db="EMBL/GenBank/DDBJ databases">
        <title>Comparative genomics of bacterial root endophytes of switchgrass collected from native prairies over two seasons.</title>
        <authorList>
            <person name="Tang Y."/>
        </authorList>
    </citation>
    <scope>NUCLEOTIDE SEQUENCE [LARGE SCALE GENOMIC DNA]</scope>
    <source>
        <strain evidence="3 4">NFIX32</strain>
    </source>
</reference>
<feature type="compositionally biased region" description="Basic and acidic residues" evidence="1">
    <location>
        <begin position="72"/>
        <end position="143"/>
    </location>
</feature>
<evidence type="ECO:0000313" key="4">
    <source>
        <dbReference type="Proteomes" id="UP000247755"/>
    </source>
</evidence>
<feature type="region of interest" description="Disordered" evidence="1">
    <location>
        <begin position="70"/>
        <end position="143"/>
    </location>
</feature>